<feature type="region of interest" description="Disordered" evidence="6">
    <location>
        <begin position="1"/>
        <end position="31"/>
    </location>
</feature>
<protein>
    <recommendedName>
        <fullName evidence="7">Zn(2)-C6 fungal-type domain-containing protein</fullName>
    </recommendedName>
</protein>
<feature type="domain" description="Zn(2)-C6 fungal-type" evidence="7">
    <location>
        <begin position="189"/>
        <end position="219"/>
    </location>
</feature>
<dbReference type="EMBL" id="MNAD01000538">
    <property type="protein sequence ID" value="OJT12013.1"/>
    <property type="molecule type" value="Genomic_DNA"/>
</dbReference>
<dbReference type="PANTHER" id="PTHR47540:SF6">
    <property type="entry name" value="ZN(II)2CYS6 TRANSCRIPTION FACTOR (EUROFUNG)"/>
    <property type="match status" value="1"/>
</dbReference>
<dbReference type="InterPro" id="IPR001138">
    <property type="entry name" value="Zn2Cys6_DnaBD"/>
</dbReference>
<dbReference type="InterPro" id="IPR036864">
    <property type="entry name" value="Zn2-C6_fun-type_DNA-bd_sf"/>
</dbReference>
<dbReference type="SUPFAM" id="SSF57701">
    <property type="entry name" value="Zn2/Cys6 DNA-binding domain"/>
    <property type="match status" value="1"/>
</dbReference>
<feature type="compositionally biased region" description="Low complexity" evidence="6">
    <location>
        <begin position="506"/>
        <end position="519"/>
    </location>
</feature>
<organism evidence="8 9">
    <name type="scientific">Trametes pubescens</name>
    <name type="common">White-rot fungus</name>
    <dbReference type="NCBI Taxonomy" id="154538"/>
    <lineage>
        <taxon>Eukaryota</taxon>
        <taxon>Fungi</taxon>
        <taxon>Dikarya</taxon>
        <taxon>Basidiomycota</taxon>
        <taxon>Agaricomycotina</taxon>
        <taxon>Agaricomycetes</taxon>
        <taxon>Polyporales</taxon>
        <taxon>Polyporaceae</taxon>
        <taxon>Trametes</taxon>
    </lineage>
</organism>
<dbReference type="Proteomes" id="UP000184267">
    <property type="component" value="Unassembled WGS sequence"/>
</dbReference>
<keyword evidence="3" id="KW-0238">DNA-binding</keyword>
<evidence type="ECO:0000256" key="2">
    <source>
        <dbReference type="ARBA" id="ARBA00023015"/>
    </source>
</evidence>
<evidence type="ECO:0000259" key="7">
    <source>
        <dbReference type="PROSITE" id="PS50048"/>
    </source>
</evidence>
<feature type="compositionally biased region" description="Polar residues" evidence="6">
    <location>
        <begin position="16"/>
        <end position="31"/>
    </location>
</feature>
<comment type="subcellular location">
    <subcellularLocation>
        <location evidence="1">Nucleus</location>
    </subcellularLocation>
</comment>
<dbReference type="Pfam" id="PF00172">
    <property type="entry name" value="Zn_clus"/>
    <property type="match status" value="1"/>
</dbReference>
<evidence type="ECO:0000256" key="1">
    <source>
        <dbReference type="ARBA" id="ARBA00004123"/>
    </source>
</evidence>
<dbReference type="PANTHER" id="PTHR47540">
    <property type="entry name" value="THIAMINE REPRESSIBLE GENES REGULATORY PROTEIN THI5"/>
    <property type="match status" value="1"/>
</dbReference>
<name>A0A1M2VWQ3_TRAPU</name>
<dbReference type="PRINTS" id="PR00755">
    <property type="entry name" value="AFLATOXINBRP"/>
</dbReference>
<reference evidence="8 9" key="1">
    <citation type="submission" date="2016-10" db="EMBL/GenBank/DDBJ databases">
        <title>Genome sequence of the basidiomycete white-rot fungus Trametes pubescens.</title>
        <authorList>
            <person name="Makela M.R."/>
            <person name="Granchi Z."/>
            <person name="Peng M."/>
            <person name="De Vries R.P."/>
            <person name="Grigoriev I."/>
            <person name="Riley R."/>
            <person name="Hilden K."/>
        </authorList>
    </citation>
    <scope>NUCLEOTIDE SEQUENCE [LARGE SCALE GENOMIC DNA]</scope>
    <source>
        <strain evidence="8 9">FBCC735</strain>
    </source>
</reference>
<dbReference type="PROSITE" id="PS50048">
    <property type="entry name" value="ZN2_CY6_FUNGAL_2"/>
    <property type="match status" value="1"/>
</dbReference>
<evidence type="ECO:0000256" key="6">
    <source>
        <dbReference type="SAM" id="MobiDB-lite"/>
    </source>
</evidence>
<dbReference type="CDD" id="cd00067">
    <property type="entry name" value="GAL4"/>
    <property type="match status" value="1"/>
</dbReference>
<proteinExistence type="predicted"/>
<dbReference type="OrthoDB" id="2441642at2759"/>
<dbReference type="AlphaFoldDB" id="A0A1M2VWQ3"/>
<dbReference type="Gene3D" id="4.10.240.10">
    <property type="entry name" value="Zn(2)-C6 fungal-type DNA-binding domain"/>
    <property type="match status" value="1"/>
</dbReference>
<keyword evidence="5" id="KW-0539">Nucleus</keyword>
<keyword evidence="4" id="KW-0804">Transcription</keyword>
<feature type="compositionally biased region" description="Polar residues" evidence="6">
    <location>
        <begin position="380"/>
        <end position="396"/>
    </location>
</feature>
<dbReference type="InterPro" id="IPR051711">
    <property type="entry name" value="Stress_Response_Reg"/>
</dbReference>
<dbReference type="GO" id="GO:0045944">
    <property type="term" value="P:positive regulation of transcription by RNA polymerase II"/>
    <property type="evidence" value="ECO:0007669"/>
    <property type="project" value="TreeGrafter"/>
</dbReference>
<evidence type="ECO:0000256" key="4">
    <source>
        <dbReference type="ARBA" id="ARBA00023163"/>
    </source>
</evidence>
<dbReference type="SMART" id="SM00066">
    <property type="entry name" value="GAL4"/>
    <property type="match status" value="1"/>
</dbReference>
<dbReference type="GO" id="GO:0008270">
    <property type="term" value="F:zinc ion binding"/>
    <property type="evidence" value="ECO:0007669"/>
    <property type="project" value="InterPro"/>
</dbReference>
<dbReference type="STRING" id="154538.A0A1M2VWQ3"/>
<evidence type="ECO:0000313" key="8">
    <source>
        <dbReference type="EMBL" id="OJT12013.1"/>
    </source>
</evidence>
<sequence>MRTITTRPSPKRGRANSGSPSKQSRYPQLPPQLQQHSALNPAAIQALMYAQQQQQQPQGWIGVDPNMRLGYAPGPLVHLAPSAAAIPTMEYPSIPRMIAPNQFHVQQALAMQQAQLVHQAQLAQQVYAQPQPQILQLVHPPMDIDPLKDNFVYVQDEVREEVDSKVMEAIKKRALFVAPPLGRIRIPQACEKCRTRKTKCTGEKPQCKRCKKRGYECEYVMDHRANKTKKAIAEREEAARLAEEEALANGQVPAMYDDPSAMPICPAAGPAWSNSSGYSAASASSLPAPYLYASQPGQPLYPPGVPAYSSLPGFSSSSLASALGTPAIMIEGRPLVSSSSNMRLQAPPAPAPIASRSRANSRAKRAAAASSRPTPSRSANDLQAVSKSTSTVSVQHSDAALPPASSSCHACLAEMSNCNACDMEKQSMQHEQRHADVHGNHTTPIVVDSPVCGPFPPSPPPEVKQHLLNAVNRALAKQAADRARAGVSPDDNAAMPVPPMLFRDASSSSSGSDGQSHSGLQTPHDYFTYPGGSGTYGGQSTLSPAAYNVDPGMVKSSESMIEANAYQGMYGSSPGEMAQVQEPACNGEGGMQFDDYFHSFDPSASDSMHSVYDSEY</sequence>
<dbReference type="OMA" id="GYECEYV"/>
<evidence type="ECO:0000256" key="3">
    <source>
        <dbReference type="ARBA" id="ARBA00023125"/>
    </source>
</evidence>
<feature type="compositionally biased region" description="Low complexity" evidence="6">
    <location>
        <begin position="366"/>
        <end position="379"/>
    </location>
</feature>
<keyword evidence="9" id="KW-1185">Reference proteome</keyword>
<accession>A0A1M2VWQ3</accession>
<evidence type="ECO:0000256" key="5">
    <source>
        <dbReference type="ARBA" id="ARBA00023242"/>
    </source>
</evidence>
<evidence type="ECO:0000313" key="9">
    <source>
        <dbReference type="Proteomes" id="UP000184267"/>
    </source>
</evidence>
<gene>
    <name evidence="8" type="ORF">TRAPUB_11423</name>
</gene>
<comment type="caution">
    <text evidence="8">The sequence shown here is derived from an EMBL/GenBank/DDBJ whole genome shotgun (WGS) entry which is preliminary data.</text>
</comment>
<keyword evidence="2" id="KW-0805">Transcription regulation</keyword>
<feature type="region of interest" description="Disordered" evidence="6">
    <location>
        <begin position="338"/>
        <end position="400"/>
    </location>
</feature>
<feature type="region of interest" description="Disordered" evidence="6">
    <location>
        <begin position="481"/>
        <end position="532"/>
    </location>
</feature>
<dbReference type="GO" id="GO:0005634">
    <property type="term" value="C:nucleus"/>
    <property type="evidence" value="ECO:0007669"/>
    <property type="project" value="UniProtKB-SubCell"/>
</dbReference>
<dbReference type="GO" id="GO:0043565">
    <property type="term" value="F:sequence-specific DNA binding"/>
    <property type="evidence" value="ECO:0007669"/>
    <property type="project" value="TreeGrafter"/>
</dbReference>
<dbReference type="GO" id="GO:0000981">
    <property type="term" value="F:DNA-binding transcription factor activity, RNA polymerase II-specific"/>
    <property type="evidence" value="ECO:0007669"/>
    <property type="project" value="InterPro"/>
</dbReference>
<dbReference type="PROSITE" id="PS00463">
    <property type="entry name" value="ZN2_CY6_FUNGAL_1"/>
    <property type="match status" value="1"/>
</dbReference>